<dbReference type="EMBL" id="PNBA02000008">
    <property type="protein sequence ID" value="KAG6415984.1"/>
    <property type="molecule type" value="Genomic_DNA"/>
</dbReference>
<accession>A0A8X8XN63</accession>
<protein>
    <submittedName>
        <fullName evidence="4">Uncharacterized protein</fullName>
    </submittedName>
</protein>
<organism evidence="4">
    <name type="scientific">Salvia splendens</name>
    <name type="common">Scarlet sage</name>
    <dbReference type="NCBI Taxonomy" id="180675"/>
    <lineage>
        <taxon>Eukaryota</taxon>
        <taxon>Viridiplantae</taxon>
        <taxon>Streptophyta</taxon>
        <taxon>Embryophyta</taxon>
        <taxon>Tracheophyta</taxon>
        <taxon>Spermatophyta</taxon>
        <taxon>Magnoliopsida</taxon>
        <taxon>eudicotyledons</taxon>
        <taxon>Gunneridae</taxon>
        <taxon>Pentapetalae</taxon>
        <taxon>asterids</taxon>
        <taxon>lamiids</taxon>
        <taxon>Lamiales</taxon>
        <taxon>Lamiaceae</taxon>
        <taxon>Nepetoideae</taxon>
        <taxon>Mentheae</taxon>
        <taxon>Salviinae</taxon>
        <taxon>Salvia</taxon>
        <taxon>Salvia subgen. Calosphace</taxon>
        <taxon>core Calosphace</taxon>
    </lineage>
</organism>
<keyword evidence="1" id="KW-0479">Metal-binding</keyword>
<dbReference type="PANTHER" id="PTHR42647:SF55">
    <property type="entry name" value="BOI-RELATED E3 UBIQUITIN-PROTEIN LIGASE 1"/>
    <property type="match status" value="1"/>
</dbReference>
<name>A0A8X8XN63_SALSN</name>
<evidence type="ECO:0000256" key="3">
    <source>
        <dbReference type="ARBA" id="ARBA00022833"/>
    </source>
</evidence>
<evidence type="ECO:0000313" key="5">
    <source>
        <dbReference type="Proteomes" id="UP000298416"/>
    </source>
</evidence>
<reference evidence="4" key="2">
    <citation type="submission" date="2020-08" db="EMBL/GenBank/DDBJ databases">
        <title>Plant Genome Project.</title>
        <authorList>
            <person name="Zhang R.-G."/>
        </authorList>
    </citation>
    <scope>NUCLEOTIDE SEQUENCE</scope>
    <source>
        <strain evidence="4">Huo1</strain>
        <tissue evidence="4">Leaf</tissue>
    </source>
</reference>
<evidence type="ECO:0000256" key="2">
    <source>
        <dbReference type="ARBA" id="ARBA00022771"/>
    </source>
</evidence>
<dbReference type="GO" id="GO:0043067">
    <property type="term" value="P:regulation of programmed cell death"/>
    <property type="evidence" value="ECO:0007669"/>
    <property type="project" value="TreeGrafter"/>
</dbReference>
<evidence type="ECO:0000313" key="4">
    <source>
        <dbReference type="EMBL" id="KAG6415984.1"/>
    </source>
</evidence>
<keyword evidence="2" id="KW-0863">Zinc-finger</keyword>
<dbReference type="PANTHER" id="PTHR42647">
    <property type="entry name" value="SBP (S-RIBONUCLEASE BINDING PROTEIN) FAMILY PROTEIN"/>
    <property type="match status" value="1"/>
</dbReference>
<sequence length="142" mass="16195">MFTSNTNPITSINSLTTNIPATRKRYRDELYILPQFQREIDSLIHQHTMKIRLELKQQAKMAAARMGVLVAKTLREKDDQIEKMVRLNLMLEEKAKGIYLENQLWQETARANEAAANSLLHTLAQFGGAAMAATVEEDVESY</sequence>
<keyword evidence="5" id="KW-1185">Reference proteome</keyword>
<dbReference type="Proteomes" id="UP000298416">
    <property type="component" value="Unassembled WGS sequence"/>
</dbReference>
<dbReference type="GO" id="GO:0008270">
    <property type="term" value="F:zinc ion binding"/>
    <property type="evidence" value="ECO:0007669"/>
    <property type="project" value="UniProtKB-KW"/>
</dbReference>
<evidence type="ECO:0000256" key="1">
    <source>
        <dbReference type="ARBA" id="ARBA00022723"/>
    </source>
</evidence>
<keyword evidence="3" id="KW-0862">Zinc</keyword>
<reference evidence="4" key="1">
    <citation type="submission" date="2018-01" db="EMBL/GenBank/DDBJ databases">
        <authorList>
            <person name="Mao J.F."/>
        </authorList>
    </citation>
    <scope>NUCLEOTIDE SEQUENCE</scope>
    <source>
        <strain evidence="4">Huo1</strain>
        <tissue evidence="4">Leaf</tissue>
    </source>
</reference>
<dbReference type="GO" id="GO:0004842">
    <property type="term" value="F:ubiquitin-protein transferase activity"/>
    <property type="evidence" value="ECO:0007669"/>
    <property type="project" value="TreeGrafter"/>
</dbReference>
<comment type="caution">
    <text evidence="4">The sequence shown here is derived from an EMBL/GenBank/DDBJ whole genome shotgun (WGS) entry which is preliminary data.</text>
</comment>
<dbReference type="AlphaFoldDB" id="A0A8X8XN63"/>
<gene>
    <name evidence="4" type="ORF">SASPL_123405</name>
</gene>
<proteinExistence type="predicted"/>